<dbReference type="Proteomes" id="UP000478008">
    <property type="component" value="Unassembled WGS sequence"/>
</dbReference>
<protein>
    <submittedName>
        <fullName evidence="4">DEBR0S3_13388g1_1</fullName>
    </submittedName>
</protein>
<dbReference type="InterPro" id="IPR008942">
    <property type="entry name" value="ENTH_VHS"/>
</dbReference>
<accession>A0A3F2Y269</accession>
<evidence type="ECO:0000259" key="2">
    <source>
        <dbReference type="Pfam" id="PF01417"/>
    </source>
</evidence>
<dbReference type="InterPro" id="IPR013809">
    <property type="entry name" value="ENTH"/>
</dbReference>
<dbReference type="Proteomes" id="UP000568158">
    <property type="component" value="Unassembled WGS sequence"/>
</dbReference>
<dbReference type="Pfam" id="PF01417">
    <property type="entry name" value="ENTH"/>
    <property type="match status" value="1"/>
</dbReference>
<keyword evidence="5" id="KW-1185">Reference proteome</keyword>
<gene>
    <name evidence="4" type="ORF">DEBR0S3_13388G</name>
    <name evidence="3" type="ORF">HII12_000873</name>
</gene>
<feature type="domain" description="ENTH" evidence="2">
    <location>
        <begin position="91"/>
        <end position="196"/>
    </location>
</feature>
<feature type="region of interest" description="Disordered" evidence="1">
    <location>
        <begin position="378"/>
        <end position="408"/>
    </location>
</feature>
<dbReference type="SUPFAM" id="SSF48464">
    <property type="entry name" value="ENTH/VHS domain"/>
    <property type="match status" value="2"/>
</dbReference>
<reference evidence="4 5" key="1">
    <citation type="submission" date="2019-07" db="EMBL/GenBank/DDBJ databases">
        <authorList>
            <person name="Friedrich A."/>
            <person name="Schacherer J."/>
        </authorList>
    </citation>
    <scope>NUCLEOTIDE SEQUENCE [LARGE SCALE GENOMIC DNA]</scope>
</reference>
<evidence type="ECO:0000256" key="1">
    <source>
        <dbReference type="SAM" id="MobiDB-lite"/>
    </source>
</evidence>
<feature type="compositionally biased region" description="Polar residues" evidence="1">
    <location>
        <begin position="392"/>
        <end position="403"/>
    </location>
</feature>
<proteinExistence type="predicted"/>
<evidence type="ECO:0000313" key="3">
    <source>
        <dbReference type="EMBL" id="KAF6015711.1"/>
    </source>
</evidence>
<evidence type="ECO:0000313" key="6">
    <source>
        <dbReference type="Proteomes" id="UP000568158"/>
    </source>
</evidence>
<feature type="region of interest" description="Disordered" evidence="1">
    <location>
        <begin position="245"/>
        <end position="284"/>
    </location>
</feature>
<dbReference type="Gene3D" id="1.25.40.90">
    <property type="match status" value="1"/>
</dbReference>
<dbReference type="EMBL" id="CABFWN010000003">
    <property type="protein sequence ID" value="VUG18514.1"/>
    <property type="molecule type" value="Genomic_DNA"/>
</dbReference>
<dbReference type="EMBL" id="JABCYN010000009">
    <property type="protein sequence ID" value="KAF6015711.1"/>
    <property type="molecule type" value="Genomic_DNA"/>
</dbReference>
<reference evidence="3 6" key="2">
    <citation type="journal article" date="2020" name="Appl. Microbiol. Biotechnol.">
        <title>Targeted gene deletion in Brettanomyces bruxellensis with an expression-free CRISPR-Cas9 system.</title>
        <authorList>
            <person name="Varela C."/>
            <person name="Bartel C."/>
            <person name="Onetto C."/>
            <person name="Borneman A."/>
        </authorList>
    </citation>
    <scope>NUCLEOTIDE SEQUENCE [LARGE SCALE GENOMIC DNA]</scope>
    <source>
        <strain evidence="3 6">AWRI1613</strain>
    </source>
</reference>
<evidence type="ECO:0000313" key="4">
    <source>
        <dbReference type="EMBL" id="VUG18514.1"/>
    </source>
</evidence>
<dbReference type="AlphaFoldDB" id="A0A3F2Y269"/>
<organism evidence="4 5">
    <name type="scientific">Dekkera bruxellensis</name>
    <name type="common">Brettanomyces custersii</name>
    <dbReference type="NCBI Taxonomy" id="5007"/>
    <lineage>
        <taxon>Eukaryota</taxon>
        <taxon>Fungi</taxon>
        <taxon>Dikarya</taxon>
        <taxon>Ascomycota</taxon>
        <taxon>Saccharomycotina</taxon>
        <taxon>Pichiomycetes</taxon>
        <taxon>Pichiales</taxon>
        <taxon>Pichiaceae</taxon>
        <taxon>Brettanomyces</taxon>
    </lineage>
</organism>
<evidence type="ECO:0000313" key="5">
    <source>
        <dbReference type="Proteomes" id="UP000478008"/>
    </source>
</evidence>
<name>A0A3F2Y269_DEKBR</name>
<sequence length="424" mass="47900">MYGIRKYGRKIQNALAGYSHIDNLIRQATNTDTWGPTTEQKKQLLRYILTYSGSQNESYYNDIDLSGHIDPATTHEISQYVVNFIVSRIREYSVHQHGSSIYEKLKKNLVVKGYEFLIIVKCLNLLEYLVLNCYRANRGQITYDIAEDIKMHTSVFESLKQYKAKICYDGLVMVHEKQVHSLAQRLLELLSNEDLLAEERSKLRPTEKRIASQGLISTDSTVKAYRNPFGRSRVSSVSNSVNKIISGSHHSRGSSRNVHLPENRTSRYTNDYNFNDPRLREDEFPGSTYASYTEDAALGHNGVEETPNAANSRDSSFAEEIGETQEENVWADEFGSLQKAPESQNKKKELQELPSPAVDLLSSLGIDDFGEYETGKSANVHIPITNNEEKSVNGSKTTDSTLVSGGKKKDDLFGDLLVDFKTQK</sequence>
<dbReference type="STRING" id="5007.A0A3F2Y269"/>